<dbReference type="SUPFAM" id="SSF52540">
    <property type="entry name" value="P-loop containing nucleoside triphosphate hydrolases"/>
    <property type="match status" value="1"/>
</dbReference>
<keyword evidence="3" id="KW-0347">Helicase</keyword>
<evidence type="ECO:0000256" key="4">
    <source>
        <dbReference type="ARBA" id="ARBA00022840"/>
    </source>
</evidence>
<dbReference type="PANTHER" id="PTHR35372">
    <property type="entry name" value="ATP BINDING PROTEIN-RELATED"/>
    <property type="match status" value="1"/>
</dbReference>
<dbReference type="RefSeq" id="WP_125984631.1">
    <property type="nucleotide sequence ID" value="NZ_NGJS01000019.1"/>
</dbReference>
<dbReference type="InterPro" id="IPR004968">
    <property type="entry name" value="DNA_primase/NTPase_C"/>
</dbReference>
<dbReference type="AlphaFoldDB" id="A0A429ZU29"/>
<reference evidence="6 7" key="1">
    <citation type="submission" date="2017-05" db="EMBL/GenBank/DDBJ databases">
        <title>Vagococcus spp. assemblies.</title>
        <authorList>
            <person name="Gulvik C.A."/>
        </authorList>
    </citation>
    <scope>NUCLEOTIDE SEQUENCE [LARGE SCALE GENOMIC DNA]</scope>
    <source>
        <strain evidence="6 7">SS1995</strain>
    </source>
</reference>
<dbReference type="InterPro" id="IPR014015">
    <property type="entry name" value="Helicase_SF3_DNA-vir"/>
</dbReference>
<sequence>MIQSLKVLDQQFNSKVKQKEVTQSSMLYGKKLKAALIEKRQLLIAEAEEKYILNGSKGTKPTKLHPLQVAIELKEFIAFKKLGTANYSNLAMYQAQTGIYTINEDDIYMVMSWLEPTLNERLSRDVLFHLKKGLELTEQTNDENLAPVKNGIYNRKTKKLMPFSKDYVFLSTTDTKYTEKANNPKIKTNNGTFDIEEWLYDLSNHDEEVYNLLWQVISDVVNPNISRRKSIWLYGERGNNGKGTFQELITNLVGLGNVASLKVKQFNERFALSNLIGTMCCIGDDNNPNEYVDDVSNYKSAITGDTLLMEVKHKQSFSDVYKGTIIQSMNGYPRVKDTTDGFNRRILIVPFLKSFNPSNDDWRIKDEYIKNRRIREYVLKKALNLDFERFIEPKVSKQALSEFKEENDTVLEFYMDDFQALESARIPNVFIHHLYNDVASRKSNKELGRTAFMRRFKVIAEKDGWISKPYKIAYYFKENEERIFEELNSQDYSEYLKGKKSNSNIRCFINSEREYLFDVEKYNEQLKEYDILVSHIEKNFRQAEKTGKADAVYTEEAYQEAIRLRDEAYTWLHENNLV</sequence>
<dbReference type="GO" id="GO:0016787">
    <property type="term" value="F:hydrolase activity"/>
    <property type="evidence" value="ECO:0007669"/>
    <property type="project" value="UniProtKB-KW"/>
</dbReference>
<organism evidence="6 7">
    <name type="scientific">Vagococcus vulneris</name>
    <dbReference type="NCBI Taxonomy" id="1977869"/>
    <lineage>
        <taxon>Bacteria</taxon>
        <taxon>Bacillati</taxon>
        <taxon>Bacillota</taxon>
        <taxon>Bacilli</taxon>
        <taxon>Lactobacillales</taxon>
        <taxon>Enterococcaceae</taxon>
        <taxon>Vagococcus</taxon>
    </lineage>
</organism>
<dbReference type="NCBIfam" id="TIGR01613">
    <property type="entry name" value="primase_Cterm"/>
    <property type="match status" value="1"/>
</dbReference>
<dbReference type="EMBL" id="NGJS01000019">
    <property type="protein sequence ID" value="RST97131.1"/>
    <property type="molecule type" value="Genomic_DNA"/>
</dbReference>
<dbReference type="InterPro" id="IPR006500">
    <property type="entry name" value="Helicase_put_C_phage/plasmid"/>
</dbReference>
<evidence type="ECO:0000259" key="5">
    <source>
        <dbReference type="PROSITE" id="PS51206"/>
    </source>
</evidence>
<dbReference type="Proteomes" id="UP000287857">
    <property type="component" value="Unassembled WGS sequence"/>
</dbReference>
<dbReference type="SMART" id="SM00885">
    <property type="entry name" value="D5_N"/>
    <property type="match status" value="1"/>
</dbReference>
<dbReference type="PANTHER" id="PTHR35372:SF2">
    <property type="entry name" value="SF3 HELICASE DOMAIN-CONTAINING PROTEIN"/>
    <property type="match status" value="1"/>
</dbReference>
<dbReference type="Pfam" id="PF08706">
    <property type="entry name" value="D5_N"/>
    <property type="match status" value="1"/>
</dbReference>
<feature type="domain" description="SF3 helicase" evidence="5">
    <location>
        <begin position="208"/>
        <end position="364"/>
    </location>
</feature>
<evidence type="ECO:0000313" key="6">
    <source>
        <dbReference type="EMBL" id="RST97131.1"/>
    </source>
</evidence>
<keyword evidence="7" id="KW-1185">Reference proteome</keyword>
<evidence type="ECO:0000256" key="2">
    <source>
        <dbReference type="ARBA" id="ARBA00022801"/>
    </source>
</evidence>
<dbReference type="InterPro" id="IPR051620">
    <property type="entry name" value="ORF904-like_C"/>
</dbReference>
<keyword evidence="1" id="KW-0547">Nucleotide-binding</keyword>
<keyword evidence="2" id="KW-0378">Hydrolase</keyword>
<accession>A0A429ZU29</accession>
<name>A0A429ZU29_9ENTE</name>
<evidence type="ECO:0000313" key="7">
    <source>
        <dbReference type="Proteomes" id="UP000287857"/>
    </source>
</evidence>
<proteinExistence type="predicted"/>
<evidence type="ECO:0000256" key="1">
    <source>
        <dbReference type="ARBA" id="ARBA00022741"/>
    </source>
</evidence>
<evidence type="ECO:0000256" key="3">
    <source>
        <dbReference type="ARBA" id="ARBA00022806"/>
    </source>
</evidence>
<dbReference type="GO" id="GO:0004386">
    <property type="term" value="F:helicase activity"/>
    <property type="evidence" value="ECO:0007669"/>
    <property type="project" value="UniProtKB-KW"/>
</dbReference>
<protein>
    <recommendedName>
        <fullName evidence="5">SF3 helicase domain-containing protein</fullName>
    </recommendedName>
</protein>
<dbReference type="Pfam" id="PF19263">
    <property type="entry name" value="DUF5906"/>
    <property type="match status" value="1"/>
</dbReference>
<dbReference type="InterPro" id="IPR045455">
    <property type="entry name" value="NrS-1_pol-like_helicase"/>
</dbReference>
<gene>
    <name evidence="6" type="ORF">CBF37_10140</name>
</gene>
<dbReference type="OrthoDB" id="9763644at2"/>
<dbReference type="GO" id="GO:0005524">
    <property type="term" value="F:ATP binding"/>
    <property type="evidence" value="ECO:0007669"/>
    <property type="project" value="UniProtKB-KW"/>
</dbReference>
<dbReference type="InterPro" id="IPR014818">
    <property type="entry name" value="Phage/plasmid_primase_P4_C"/>
</dbReference>
<comment type="caution">
    <text evidence="6">The sequence shown here is derived from an EMBL/GenBank/DDBJ whole genome shotgun (WGS) entry which is preliminary data.</text>
</comment>
<dbReference type="PROSITE" id="PS51206">
    <property type="entry name" value="SF3_HELICASE_1"/>
    <property type="match status" value="1"/>
</dbReference>
<dbReference type="Pfam" id="PF03288">
    <property type="entry name" value="Pox_D5"/>
    <property type="match status" value="1"/>
</dbReference>
<keyword evidence="4" id="KW-0067">ATP-binding</keyword>
<dbReference type="InterPro" id="IPR027417">
    <property type="entry name" value="P-loop_NTPase"/>
</dbReference>
<dbReference type="Gene3D" id="3.40.50.300">
    <property type="entry name" value="P-loop containing nucleotide triphosphate hydrolases"/>
    <property type="match status" value="1"/>
</dbReference>